<protein>
    <recommendedName>
        <fullName evidence="8">MotA/TolQ/ExbB proton channel domain-containing protein</fullName>
    </recommendedName>
</protein>
<evidence type="ECO:0000256" key="4">
    <source>
        <dbReference type="ARBA" id="ARBA00022989"/>
    </source>
</evidence>
<dbReference type="Pfam" id="PF01618">
    <property type="entry name" value="MotA_ExbB"/>
    <property type="match status" value="1"/>
</dbReference>
<organism evidence="9">
    <name type="scientific">Uncultured Desulfatiglans sp</name>
    <dbReference type="NCBI Taxonomy" id="1748965"/>
    <lineage>
        <taxon>Bacteria</taxon>
        <taxon>Pseudomonadati</taxon>
        <taxon>Thermodesulfobacteriota</taxon>
        <taxon>Desulfobacteria</taxon>
        <taxon>Desulfatiglandales</taxon>
        <taxon>Desulfatiglandaceae</taxon>
        <taxon>Desulfatiglans</taxon>
        <taxon>environmental samples</taxon>
    </lineage>
</organism>
<evidence type="ECO:0000259" key="8">
    <source>
        <dbReference type="Pfam" id="PF01618"/>
    </source>
</evidence>
<keyword evidence="5 7" id="KW-0472">Membrane</keyword>
<evidence type="ECO:0000256" key="2">
    <source>
        <dbReference type="ARBA" id="ARBA00022475"/>
    </source>
</evidence>
<proteinExistence type="inferred from homology"/>
<accession>A0A653A045</accession>
<keyword evidence="4 7" id="KW-1133">Transmembrane helix</keyword>
<evidence type="ECO:0000256" key="1">
    <source>
        <dbReference type="ARBA" id="ARBA00004651"/>
    </source>
</evidence>
<evidence type="ECO:0000256" key="3">
    <source>
        <dbReference type="ARBA" id="ARBA00022692"/>
    </source>
</evidence>
<feature type="transmembrane region" description="Helical" evidence="7">
    <location>
        <begin position="171"/>
        <end position="197"/>
    </location>
</feature>
<dbReference type="EMBL" id="UPXX01000001">
    <property type="protein sequence ID" value="VBB41288.1"/>
    <property type="molecule type" value="Genomic_DNA"/>
</dbReference>
<feature type="domain" description="MotA/TolQ/ExbB proton channel" evidence="8">
    <location>
        <begin position="104"/>
        <end position="207"/>
    </location>
</feature>
<feature type="transmembrane region" description="Helical" evidence="7">
    <location>
        <begin position="15"/>
        <end position="37"/>
    </location>
</feature>
<dbReference type="GO" id="GO:0017038">
    <property type="term" value="P:protein import"/>
    <property type="evidence" value="ECO:0007669"/>
    <property type="project" value="TreeGrafter"/>
</dbReference>
<dbReference type="GO" id="GO:0005886">
    <property type="term" value="C:plasma membrane"/>
    <property type="evidence" value="ECO:0007669"/>
    <property type="project" value="UniProtKB-SubCell"/>
</dbReference>
<dbReference type="InterPro" id="IPR050790">
    <property type="entry name" value="ExbB/TolQ_transport"/>
</dbReference>
<keyword evidence="2" id="KW-1003">Cell membrane</keyword>
<comment type="subcellular location">
    <subcellularLocation>
        <location evidence="1">Cell membrane</location>
        <topology evidence="1">Multi-pass membrane protein</topology>
    </subcellularLocation>
    <subcellularLocation>
        <location evidence="6">Membrane</location>
        <topology evidence="6">Multi-pass membrane protein</topology>
    </subcellularLocation>
</comment>
<evidence type="ECO:0000256" key="5">
    <source>
        <dbReference type="ARBA" id="ARBA00023136"/>
    </source>
</evidence>
<sequence length="238" mass="26263">MAEFDIWLMLSRSTLIIRIDLAILLAMSLISWAIILMKYIQFRRADRAAAADLRWPGDIQDVHGHVRKPGRHKDSPSTLLALEVFSEFKRLSAMQNHSVDNAPLIMESIRQTTRDEIAAQTDRLFSTLPFLATCANAAPLLGLFGTVWGIMHSFQSFEGLTQRSLAAVAPGMAEALVTTALGLIVAIPATLAHNVLLGRLSGIENKLNRLGARFVRQIEAKVMKERPHADGVATDVRT</sequence>
<dbReference type="PANTHER" id="PTHR30625">
    <property type="entry name" value="PROTEIN TOLQ"/>
    <property type="match status" value="1"/>
</dbReference>
<evidence type="ECO:0000313" key="9">
    <source>
        <dbReference type="EMBL" id="VBB41288.1"/>
    </source>
</evidence>
<feature type="transmembrane region" description="Helical" evidence="7">
    <location>
        <begin position="130"/>
        <end position="151"/>
    </location>
</feature>
<name>A0A653A045_UNCDX</name>
<dbReference type="InterPro" id="IPR002898">
    <property type="entry name" value="MotA_ExbB_proton_chnl"/>
</dbReference>
<dbReference type="AlphaFoldDB" id="A0A653A045"/>
<comment type="similarity">
    <text evidence="6">Belongs to the exbB/tolQ family.</text>
</comment>
<keyword evidence="6" id="KW-0653">Protein transport</keyword>
<keyword evidence="6" id="KW-0813">Transport</keyword>
<reference evidence="9" key="1">
    <citation type="submission" date="2018-07" db="EMBL/GenBank/DDBJ databases">
        <authorList>
            <consortium name="Genoscope - CEA"/>
            <person name="William W."/>
        </authorList>
    </citation>
    <scope>NUCLEOTIDE SEQUENCE</scope>
    <source>
        <strain evidence="9">IK1</strain>
    </source>
</reference>
<dbReference type="PANTHER" id="PTHR30625:SF3">
    <property type="entry name" value="TOL-PAL SYSTEM PROTEIN TOLQ"/>
    <property type="match status" value="1"/>
</dbReference>
<evidence type="ECO:0000256" key="7">
    <source>
        <dbReference type="SAM" id="Phobius"/>
    </source>
</evidence>
<evidence type="ECO:0000256" key="6">
    <source>
        <dbReference type="RuleBase" id="RU004057"/>
    </source>
</evidence>
<gene>
    <name evidence="9" type="ORF">TRIP_B10016</name>
</gene>
<keyword evidence="3 7" id="KW-0812">Transmembrane</keyword>